<feature type="binding site" evidence="4">
    <location>
        <position position="127"/>
    </location>
    <ligand>
        <name>Mn(2+)</name>
        <dbReference type="ChEBI" id="CHEBI:29035"/>
        <label>1</label>
    </ligand>
</feature>
<dbReference type="SUPFAM" id="SSF52768">
    <property type="entry name" value="Arginase/deacetylase"/>
    <property type="match status" value="1"/>
</dbReference>
<accession>A0A926GCP4</accession>
<dbReference type="EC" id="3.5.3.11" evidence="6"/>
<reference evidence="6" key="1">
    <citation type="submission" date="2020-08" db="EMBL/GenBank/DDBJ databases">
        <title>Paracoccus amoyensis sp. nov., isolated from the surface seawater at coast of Xiamen, Fujian.</title>
        <authorList>
            <person name="Lyu L."/>
        </authorList>
    </citation>
    <scope>NUCLEOTIDE SEQUENCE</scope>
    <source>
        <strain evidence="6">11-3</strain>
    </source>
</reference>
<evidence type="ECO:0000256" key="3">
    <source>
        <dbReference type="ARBA" id="ARBA00022801"/>
    </source>
</evidence>
<dbReference type="PIRSF" id="PIRSF036979">
    <property type="entry name" value="Arginase"/>
    <property type="match status" value="1"/>
</dbReference>
<dbReference type="PROSITE" id="PS51409">
    <property type="entry name" value="ARGINASE_2"/>
    <property type="match status" value="1"/>
</dbReference>
<gene>
    <name evidence="6" type="primary">speB</name>
    <name evidence="6" type="ORF">H4P12_18055</name>
</gene>
<dbReference type="InterPro" id="IPR023696">
    <property type="entry name" value="Ureohydrolase_dom_sf"/>
</dbReference>
<evidence type="ECO:0000256" key="1">
    <source>
        <dbReference type="ARBA" id="ARBA00009227"/>
    </source>
</evidence>
<dbReference type="CDD" id="cd11592">
    <property type="entry name" value="Agmatinase_PAH"/>
    <property type="match status" value="1"/>
</dbReference>
<name>A0A926GCP4_9RHOB</name>
<feature type="binding site" evidence="4">
    <location>
        <position position="153"/>
    </location>
    <ligand>
        <name>Mn(2+)</name>
        <dbReference type="ChEBI" id="CHEBI:29035"/>
        <label>1</label>
    </ligand>
</feature>
<evidence type="ECO:0000256" key="5">
    <source>
        <dbReference type="RuleBase" id="RU003684"/>
    </source>
</evidence>
<organism evidence="6 7">
    <name type="scientific">Paracoccus amoyensis</name>
    <dbReference type="NCBI Taxonomy" id="2760093"/>
    <lineage>
        <taxon>Bacteria</taxon>
        <taxon>Pseudomonadati</taxon>
        <taxon>Pseudomonadota</taxon>
        <taxon>Alphaproteobacteria</taxon>
        <taxon>Rhodobacterales</taxon>
        <taxon>Paracoccaceae</taxon>
        <taxon>Paracoccus</taxon>
    </lineage>
</organism>
<protein>
    <submittedName>
        <fullName evidence="6">Agmatinase</fullName>
        <ecNumber evidence="6">3.5.3.11</ecNumber>
    </submittedName>
</protein>
<dbReference type="InterPro" id="IPR005925">
    <property type="entry name" value="Agmatinase-rel"/>
</dbReference>
<dbReference type="Proteomes" id="UP000608594">
    <property type="component" value="Unassembled WGS sequence"/>
</dbReference>
<feature type="binding site" evidence="4">
    <location>
        <position position="151"/>
    </location>
    <ligand>
        <name>Mn(2+)</name>
        <dbReference type="ChEBI" id="CHEBI:29035"/>
        <label>1</label>
    </ligand>
</feature>
<evidence type="ECO:0000256" key="2">
    <source>
        <dbReference type="ARBA" id="ARBA00022723"/>
    </source>
</evidence>
<evidence type="ECO:0000313" key="7">
    <source>
        <dbReference type="Proteomes" id="UP000608594"/>
    </source>
</evidence>
<dbReference type="PRINTS" id="PR00116">
    <property type="entry name" value="ARGINASE"/>
</dbReference>
<comment type="similarity">
    <text evidence="1">Belongs to the arginase family. Agmatinase subfamily.</text>
</comment>
<dbReference type="EMBL" id="JACOQL010000009">
    <property type="protein sequence ID" value="MBC9248568.1"/>
    <property type="molecule type" value="Genomic_DNA"/>
</dbReference>
<evidence type="ECO:0000313" key="6">
    <source>
        <dbReference type="EMBL" id="MBC9248568.1"/>
    </source>
</evidence>
<keyword evidence="3 5" id="KW-0378">Hydrolase</keyword>
<dbReference type="GO" id="GO:0033389">
    <property type="term" value="P:putrescine biosynthetic process from arginine, via agmatine"/>
    <property type="evidence" value="ECO:0007669"/>
    <property type="project" value="TreeGrafter"/>
</dbReference>
<proteinExistence type="inferred from homology"/>
<keyword evidence="4" id="KW-0464">Manganese</keyword>
<sequence length="318" mass="34570">MLDKADFQPVDAAVSPRFADVATFLRARRHDIQRGIDIGLCGVPFDLGLNYRSGPRQGPAGVREASRIIRRIHPTSGVRPYELATVADIGDAPINPLNKDESIDQIQAYFEAIKQAGIRPIAIGGDHTIPTPILRALAADRPVGILHIDAHADVLDTMCGTKVNHATFMRRAYEENLIDPKRVVQLGLRGSRFGDDDVQFGYDKGYTVITQDDYEDMGRAAVIQKINEVLGGGPFYISLDIDSIDPAYAPGTAVPEIGGLLPRDLQVIFRSLQGKDLIGADISEVAPVYDPTGITCVTAANMMFEMLCVMAVAVEKAR</sequence>
<dbReference type="InterPro" id="IPR006035">
    <property type="entry name" value="Ureohydrolase"/>
</dbReference>
<dbReference type="InterPro" id="IPR020855">
    <property type="entry name" value="Ureohydrolase_Mn_BS"/>
</dbReference>
<dbReference type="PROSITE" id="PS01053">
    <property type="entry name" value="ARGINASE_1"/>
    <property type="match status" value="1"/>
</dbReference>
<comment type="cofactor">
    <cofactor evidence="4">
        <name>Mn(2+)</name>
        <dbReference type="ChEBI" id="CHEBI:29035"/>
    </cofactor>
    <text evidence="4">Binds 2 manganese ions per subunit.</text>
</comment>
<comment type="caution">
    <text evidence="6">The sequence shown here is derived from an EMBL/GenBank/DDBJ whole genome shotgun (WGS) entry which is preliminary data.</text>
</comment>
<dbReference type="AlphaFoldDB" id="A0A926GCP4"/>
<evidence type="ECO:0000256" key="4">
    <source>
        <dbReference type="PIRSR" id="PIRSR036979-1"/>
    </source>
</evidence>
<feature type="binding site" evidence="4">
    <location>
        <position position="242"/>
    </location>
    <ligand>
        <name>Mn(2+)</name>
        <dbReference type="ChEBI" id="CHEBI:29035"/>
        <label>1</label>
    </ligand>
</feature>
<dbReference type="Gene3D" id="3.40.800.10">
    <property type="entry name" value="Ureohydrolase domain"/>
    <property type="match status" value="1"/>
</dbReference>
<dbReference type="RefSeq" id="WP_187795030.1">
    <property type="nucleotide sequence ID" value="NZ_JACOQL010000009.1"/>
</dbReference>
<keyword evidence="2 4" id="KW-0479">Metal-binding</keyword>
<dbReference type="NCBIfam" id="TIGR01230">
    <property type="entry name" value="agmatinase"/>
    <property type="match status" value="1"/>
</dbReference>
<feature type="binding site" evidence="4">
    <location>
        <position position="149"/>
    </location>
    <ligand>
        <name>Mn(2+)</name>
        <dbReference type="ChEBI" id="CHEBI:29035"/>
        <label>1</label>
    </ligand>
</feature>
<dbReference type="GO" id="GO:0046872">
    <property type="term" value="F:metal ion binding"/>
    <property type="evidence" value="ECO:0007669"/>
    <property type="project" value="UniProtKB-KW"/>
</dbReference>
<dbReference type="Pfam" id="PF00491">
    <property type="entry name" value="Arginase"/>
    <property type="match status" value="1"/>
</dbReference>
<dbReference type="GO" id="GO:0008783">
    <property type="term" value="F:agmatinase activity"/>
    <property type="evidence" value="ECO:0007669"/>
    <property type="project" value="UniProtKB-EC"/>
</dbReference>
<dbReference type="PANTHER" id="PTHR11358:SF26">
    <property type="entry name" value="GUANIDINO ACID HYDROLASE, MITOCHONDRIAL"/>
    <property type="match status" value="1"/>
</dbReference>
<dbReference type="PANTHER" id="PTHR11358">
    <property type="entry name" value="ARGINASE/AGMATINASE"/>
    <property type="match status" value="1"/>
</dbReference>
<feature type="binding site" evidence="4">
    <location>
        <position position="240"/>
    </location>
    <ligand>
        <name>Mn(2+)</name>
        <dbReference type="ChEBI" id="CHEBI:29035"/>
        <label>1</label>
    </ligand>
</feature>
<keyword evidence="7" id="KW-1185">Reference proteome</keyword>